<keyword evidence="3" id="KW-0614">Plasmid</keyword>
<evidence type="ECO:0000313" key="4">
    <source>
        <dbReference type="Proteomes" id="UP000502706"/>
    </source>
</evidence>
<feature type="transmembrane region" description="Helical" evidence="1">
    <location>
        <begin position="6"/>
        <end position="26"/>
    </location>
</feature>
<evidence type="ECO:0000259" key="2">
    <source>
        <dbReference type="Pfam" id="PF14342"/>
    </source>
</evidence>
<geneLocation type="plasmid" evidence="3 4">
    <name>unnamed1</name>
</geneLocation>
<dbReference type="KEGG" id="rmar:GBA65_21430"/>
<gene>
    <name evidence="3" type="ORF">GBA65_21430</name>
</gene>
<sequence length="227" mass="24467">MIPAWLTVVSWLFVGIAVLCAVAILYDVYGRGYRQRNGAMEAVWPITALYLGPLGLWAYNRYGRPRSDKWRKENGAPPAKSLPVAAATGGTPGGAASAVGHVIGVPLVVFSGLTIAGEALWVMILVIAVIATLLLFVFEYFFSTVPKRGLRRSGKGLGVALLIAVVTVLAFDVGMGGWMLVMHFLLFMPPLTDVTFLFLMQIGLILGFLTGYPAVLWLVRRGIKTAA</sequence>
<feature type="transmembrane region" description="Helical" evidence="1">
    <location>
        <begin position="38"/>
        <end position="59"/>
    </location>
</feature>
<feature type="transmembrane region" description="Helical" evidence="1">
    <location>
        <begin position="198"/>
        <end position="219"/>
    </location>
</feature>
<dbReference type="EMBL" id="CP045122">
    <property type="protein sequence ID" value="QIN81169.1"/>
    <property type="molecule type" value="Genomic_DNA"/>
</dbReference>
<evidence type="ECO:0000256" key="1">
    <source>
        <dbReference type="SAM" id="Phobius"/>
    </source>
</evidence>
<reference evidence="3 4" key="1">
    <citation type="submission" date="2019-10" db="EMBL/GenBank/DDBJ databases">
        <title>Rubrobacter sp nov SCSIO 52915 isolated from a deep-sea sediment in the South China Sea.</title>
        <authorList>
            <person name="Chen R.W."/>
        </authorList>
    </citation>
    <scope>NUCLEOTIDE SEQUENCE [LARGE SCALE GENOMIC DNA]</scope>
    <source>
        <strain evidence="3 4">SCSIO 52915</strain>
        <plasmid evidence="3 4">unnamed1</plasmid>
    </source>
</reference>
<evidence type="ECO:0000313" key="3">
    <source>
        <dbReference type="EMBL" id="QIN81169.1"/>
    </source>
</evidence>
<keyword evidence="1" id="KW-1133">Transmembrane helix</keyword>
<accession>A0A6G8Q403</accession>
<keyword evidence="1" id="KW-0472">Membrane</keyword>
<name>A0A6G8Q403_9ACTN</name>
<keyword evidence="1" id="KW-0812">Transmembrane</keyword>
<dbReference type="Pfam" id="PF14342">
    <property type="entry name" value="DUF4396"/>
    <property type="match status" value="1"/>
</dbReference>
<protein>
    <submittedName>
        <fullName evidence="3">DUF4396 domain-containing protein</fullName>
    </submittedName>
</protein>
<dbReference type="AlphaFoldDB" id="A0A6G8Q403"/>
<organism evidence="3 4">
    <name type="scientific">Rubrobacter marinus</name>
    <dbReference type="NCBI Taxonomy" id="2653852"/>
    <lineage>
        <taxon>Bacteria</taxon>
        <taxon>Bacillati</taxon>
        <taxon>Actinomycetota</taxon>
        <taxon>Rubrobacteria</taxon>
        <taxon>Rubrobacterales</taxon>
        <taxon>Rubrobacteraceae</taxon>
        <taxon>Rubrobacter</taxon>
    </lineage>
</organism>
<feature type="domain" description="DUF4396" evidence="2">
    <location>
        <begin position="88"/>
        <end position="224"/>
    </location>
</feature>
<proteinExistence type="predicted"/>
<dbReference type="InterPro" id="IPR025509">
    <property type="entry name" value="DUF4396"/>
</dbReference>
<keyword evidence="4" id="KW-1185">Reference proteome</keyword>
<dbReference type="Proteomes" id="UP000502706">
    <property type="component" value="Plasmid unnamed1"/>
</dbReference>
<feature type="transmembrane region" description="Helical" evidence="1">
    <location>
        <begin position="159"/>
        <end position="186"/>
    </location>
</feature>
<feature type="transmembrane region" description="Helical" evidence="1">
    <location>
        <begin position="119"/>
        <end position="138"/>
    </location>
</feature>